<sequence>MLTFRRLPVPLRCLLLVAVTSFQVQAQLNPTDSPKVTDTTHDITYVGVSTTPGVEKYLNIPYGKDTSGQRRFKAPEPVELPAGTVYDATKHGSICPQTAGDDMSEDCLRLIVARPTPGGEGWREGKKLPVMVWIYGGGLFDGSINDGRYDPDAFILQSVANKLPVMFVAMNYRLNIFGFASSSVE</sequence>
<dbReference type="InterPro" id="IPR002018">
    <property type="entry name" value="CarbesteraseB"/>
</dbReference>
<keyword evidence="3" id="KW-0732">Signal</keyword>
<name>A0ABR1K851_9AGAR</name>
<feature type="chain" id="PRO_5045437820" evidence="3">
    <location>
        <begin position="27"/>
        <end position="185"/>
    </location>
</feature>
<protein>
    <submittedName>
        <fullName evidence="5">Carboxylesterase 5A</fullName>
    </submittedName>
</protein>
<reference evidence="5 6" key="1">
    <citation type="submission" date="2024-01" db="EMBL/GenBank/DDBJ databases">
        <title>A draft genome for the cacao thread blight pathogen Marasmiellus scandens.</title>
        <authorList>
            <person name="Baruah I.K."/>
            <person name="Leung J."/>
            <person name="Bukari Y."/>
            <person name="Amoako-Attah I."/>
            <person name="Meinhardt L.W."/>
            <person name="Bailey B.A."/>
            <person name="Cohen S.P."/>
        </authorList>
    </citation>
    <scope>NUCLEOTIDE SEQUENCE [LARGE SCALE GENOMIC DNA]</scope>
    <source>
        <strain evidence="5 6">GH-19</strain>
    </source>
</reference>
<dbReference type="Pfam" id="PF00135">
    <property type="entry name" value="COesterase"/>
    <property type="match status" value="1"/>
</dbReference>
<dbReference type="Proteomes" id="UP001498398">
    <property type="component" value="Unassembled WGS sequence"/>
</dbReference>
<dbReference type="SUPFAM" id="SSF53474">
    <property type="entry name" value="alpha/beta-Hydrolases"/>
    <property type="match status" value="1"/>
</dbReference>
<evidence type="ECO:0000259" key="4">
    <source>
        <dbReference type="Pfam" id="PF00135"/>
    </source>
</evidence>
<comment type="similarity">
    <text evidence="1">Belongs to the type-B carboxylesterase/lipase family.</text>
</comment>
<keyword evidence="6" id="KW-1185">Reference proteome</keyword>
<evidence type="ECO:0000313" key="6">
    <source>
        <dbReference type="Proteomes" id="UP001498398"/>
    </source>
</evidence>
<accession>A0ABR1K851</accession>
<organism evidence="5 6">
    <name type="scientific">Marasmiellus scandens</name>
    <dbReference type="NCBI Taxonomy" id="2682957"/>
    <lineage>
        <taxon>Eukaryota</taxon>
        <taxon>Fungi</taxon>
        <taxon>Dikarya</taxon>
        <taxon>Basidiomycota</taxon>
        <taxon>Agaricomycotina</taxon>
        <taxon>Agaricomycetes</taxon>
        <taxon>Agaricomycetidae</taxon>
        <taxon>Agaricales</taxon>
        <taxon>Marasmiineae</taxon>
        <taxon>Omphalotaceae</taxon>
        <taxon>Marasmiellus</taxon>
    </lineage>
</organism>
<evidence type="ECO:0000256" key="1">
    <source>
        <dbReference type="ARBA" id="ARBA00005964"/>
    </source>
</evidence>
<keyword evidence="2" id="KW-0378">Hydrolase</keyword>
<dbReference type="InterPro" id="IPR029058">
    <property type="entry name" value="AB_hydrolase_fold"/>
</dbReference>
<dbReference type="Gene3D" id="3.40.50.1820">
    <property type="entry name" value="alpha/beta hydrolase"/>
    <property type="match status" value="1"/>
</dbReference>
<dbReference type="PANTHER" id="PTHR43142:SF1">
    <property type="entry name" value="CARBOXYLIC ESTER HYDROLASE"/>
    <property type="match status" value="1"/>
</dbReference>
<proteinExistence type="inferred from homology"/>
<feature type="domain" description="Carboxylesterase type B" evidence="4">
    <location>
        <begin position="48"/>
        <end position="182"/>
    </location>
</feature>
<dbReference type="EMBL" id="JBANRG010000002">
    <property type="protein sequence ID" value="KAK7471243.1"/>
    <property type="molecule type" value="Genomic_DNA"/>
</dbReference>
<evidence type="ECO:0000256" key="3">
    <source>
        <dbReference type="SAM" id="SignalP"/>
    </source>
</evidence>
<feature type="signal peptide" evidence="3">
    <location>
        <begin position="1"/>
        <end position="26"/>
    </location>
</feature>
<dbReference type="PANTHER" id="PTHR43142">
    <property type="entry name" value="CARBOXYLIC ESTER HYDROLASE"/>
    <property type="match status" value="1"/>
</dbReference>
<comment type="caution">
    <text evidence="5">The sequence shown here is derived from an EMBL/GenBank/DDBJ whole genome shotgun (WGS) entry which is preliminary data.</text>
</comment>
<evidence type="ECO:0000313" key="5">
    <source>
        <dbReference type="EMBL" id="KAK7471243.1"/>
    </source>
</evidence>
<gene>
    <name evidence="5" type="primary">CES5A</name>
    <name evidence="5" type="ORF">VKT23_002651</name>
</gene>
<evidence type="ECO:0000256" key="2">
    <source>
        <dbReference type="ARBA" id="ARBA00022801"/>
    </source>
</evidence>